<comment type="caution">
    <text evidence="1">The sequence shown here is derived from an EMBL/GenBank/DDBJ whole genome shotgun (WGS) entry which is preliminary data.</text>
</comment>
<sequence>MTKLRWHAAQRAELAELLVDAKLLSSAAVGAATLYHFQAGEEEMVALSTDQEHVVLISLQPLSAPGRRRIDKDVTECQDEADHRQE</sequence>
<dbReference type="Proteomes" id="UP000612361">
    <property type="component" value="Unassembled WGS sequence"/>
</dbReference>
<dbReference type="AlphaFoldDB" id="A0A923KYQ0"/>
<keyword evidence="2" id="KW-1185">Reference proteome</keyword>
<dbReference type="RefSeq" id="WP_186880289.1">
    <property type="nucleotide sequence ID" value="NZ_JACOGG010000004.1"/>
</dbReference>
<evidence type="ECO:0000313" key="2">
    <source>
        <dbReference type="Proteomes" id="UP000612361"/>
    </source>
</evidence>
<organism evidence="1 2">
    <name type="scientific">Undibacterium rugosum</name>
    <dbReference type="NCBI Taxonomy" id="2762291"/>
    <lineage>
        <taxon>Bacteria</taxon>
        <taxon>Pseudomonadati</taxon>
        <taxon>Pseudomonadota</taxon>
        <taxon>Betaproteobacteria</taxon>
        <taxon>Burkholderiales</taxon>
        <taxon>Oxalobacteraceae</taxon>
        <taxon>Undibacterium</taxon>
    </lineage>
</organism>
<dbReference type="EMBL" id="JACOGG010000004">
    <property type="protein sequence ID" value="MBC3934668.1"/>
    <property type="molecule type" value="Genomic_DNA"/>
</dbReference>
<name>A0A923KYQ0_9BURK</name>
<accession>A0A923KYQ0</accession>
<proteinExistence type="predicted"/>
<protein>
    <submittedName>
        <fullName evidence="1">Uncharacterized protein</fullName>
    </submittedName>
</protein>
<evidence type="ECO:0000313" key="1">
    <source>
        <dbReference type="EMBL" id="MBC3934668.1"/>
    </source>
</evidence>
<gene>
    <name evidence="1" type="ORF">H8K47_04785</name>
</gene>
<reference evidence="1" key="1">
    <citation type="submission" date="2020-08" db="EMBL/GenBank/DDBJ databases">
        <title>Novel species isolated from subtropical streams in China.</title>
        <authorList>
            <person name="Lu H."/>
        </authorList>
    </citation>
    <scope>NUCLEOTIDE SEQUENCE</scope>
    <source>
        <strain evidence="1">CY7W</strain>
    </source>
</reference>